<organism evidence="2 3">
    <name type="scientific">Cardiocondyla obscurior</name>
    <dbReference type="NCBI Taxonomy" id="286306"/>
    <lineage>
        <taxon>Eukaryota</taxon>
        <taxon>Metazoa</taxon>
        <taxon>Ecdysozoa</taxon>
        <taxon>Arthropoda</taxon>
        <taxon>Hexapoda</taxon>
        <taxon>Insecta</taxon>
        <taxon>Pterygota</taxon>
        <taxon>Neoptera</taxon>
        <taxon>Endopterygota</taxon>
        <taxon>Hymenoptera</taxon>
        <taxon>Apocrita</taxon>
        <taxon>Aculeata</taxon>
        <taxon>Formicoidea</taxon>
        <taxon>Formicidae</taxon>
        <taxon>Myrmicinae</taxon>
        <taxon>Cardiocondyla</taxon>
    </lineage>
</organism>
<keyword evidence="3" id="KW-1185">Reference proteome</keyword>
<comment type="caution">
    <text evidence="2">The sequence shown here is derived from an EMBL/GenBank/DDBJ whole genome shotgun (WGS) entry which is preliminary data.</text>
</comment>
<evidence type="ECO:0000256" key="1">
    <source>
        <dbReference type="SAM" id="MobiDB-lite"/>
    </source>
</evidence>
<protein>
    <submittedName>
        <fullName evidence="2">Uncharacterized protein</fullName>
    </submittedName>
</protein>
<sequence>MKRESSSEDKAEVIEKNKKEKKKETRTKRTPDPSHGSPATGELYLACAADFVSVPLQLAGETFRERKLGSVSSERDRVDRRSLARKYRTISRCHSRRILNKRLDSLRVCLIK</sequence>
<name>A0AAW2EIQ5_9HYME</name>
<proteinExistence type="predicted"/>
<accession>A0AAW2EIQ5</accession>
<evidence type="ECO:0000313" key="2">
    <source>
        <dbReference type="EMBL" id="KAL0101677.1"/>
    </source>
</evidence>
<dbReference type="Proteomes" id="UP001430953">
    <property type="component" value="Unassembled WGS sequence"/>
</dbReference>
<gene>
    <name evidence="2" type="ORF">PUN28_019085</name>
</gene>
<reference evidence="2 3" key="1">
    <citation type="submission" date="2023-03" db="EMBL/GenBank/DDBJ databases">
        <title>High recombination rates correlate with genetic variation in Cardiocondyla obscurior ants.</title>
        <authorList>
            <person name="Errbii M."/>
        </authorList>
    </citation>
    <scope>NUCLEOTIDE SEQUENCE [LARGE SCALE GENOMIC DNA]</scope>
    <source>
        <strain evidence="2">Alpha-2009</strain>
        <tissue evidence="2">Whole body</tissue>
    </source>
</reference>
<evidence type="ECO:0000313" key="3">
    <source>
        <dbReference type="Proteomes" id="UP001430953"/>
    </source>
</evidence>
<feature type="region of interest" description="Disordered" evidence="1">
    <location>
        <begin position="1"/>
        <end position="39"/>
    </location>
</feature>
<dbReference type="AlphaFoldDB" id="A0AAW2EIQ5"/>
<dbReference type="EMBL" id="JADYXP020000024">
    <property type="protein sequence ID" value="KAL0101677.1"/>
    <property type="molecule type" value="Genomic_DNA"/>
</dbReference>
<feature type="compositionally biased region" description="Basic and acidic residues" evidence="1">
    <location>
        <begin position="1"/>
        <end position="18"/>
    </location>
</feature>